<feature type="transmembrane region" description="Helical" evidence="7">
    <location>
        <begin position="111"/>
        <end position="141"/>
    </location>
</feature>
<proteinExistence type="inferred from homology"/>
<evidence type="ECO:0000313" key="11">
    <source>
        <dbReference type="Proteomes" id="UP001169862"/>
    </source>
</evidence>
<evidence type="ECO:0000256" key="1">
    <source>
        <dbReference type="ARBA" id="ARBA00004429"/>
    </source>
</evidence>
<feature type="transmembrane region" description="Helical" evidence="7">
    <location>
        <begin position="380"/>
        <end position="403"/>
    </location>
</feature>
<feature type="transmembrane region" description="Helical" evidence="7">
    <location>
        <begin position="330"/>
        <end position="350"/>
    </location>
</feature>
<keyword evidence="2" id="KW-1003">Cell membrane</keyword>
<keyword evidence="4 7" id="KW-0812">Transmembrane</keyword>
<feature type="transmembrane region" description="Helical" evidence="7">
    <location>
        <begin position="188"/>
        <end position="213"/>
    </location>
</feature>
<dbReference type="GO" id="GO:0005886">
    <property type="term" value="C:plasma membrane"/>
    <property type="evidence" value="ECO:0007669"/>
    <property type="project" value="UniProtKB-SubCell"/>
</dbReference>
<comment type="similarity">
    <text evidence="7">Belongs to the TRAP transporter large permease family.</text>
</comment>
<reference evidence="9" key="1">
    <citation type="submission" date="2023-07" db="EMBL/GenBank/DDBJ databases">
        <title>Genome content predicts the carbon catabolic preferences of heterotrophic bacteria.</title>
        <authorList>
            <person name="Gralka M."/>
        </authorList>
    </citation>
    <scope>NUCLEOTIDE SEQUENCE</scope>
    <source>
        <strain evidence="10">5G01</strain>
        <strain evidence="9">I2M16</strain>
    </source>
</reference>
<evidence type="ECO:0000313" key="9">
    <source>
        <dbReference type="EMBL" id="MDO6454828.1"/>
    </source>
</evidence>
<evidence type="ECO:0000259" key="8">
    <source>
        <dbReference type="Pfam" id="PF06808"/>
    </source>
</evidence>
<keyword evidence="6 7" id="KW-0472">Membrane</keyword>
<evidence type="ECO:0000313" key="10">
    <source>
        <dbReference type="EMBL" id="MDP2522651.1"/>
    </source>
</evidence>
<keyword evidence="5 7" id="KW-1133">Transmembrane helix</keyword>
<feature type="transmembrane region" description="Helical" evidence="7">
    <location>
        <begin position="225"/>
        <end position="247"/>
    </location>
</feature>
<dbReference type="NCBIfam" id="TIGR00786">
    <property type="entry name" value="dctM"/>
    <property type="match status" value="1"/>
</dbReference>
<dbReference type="EMBL" id="JAUYVO010000005">
    <property type="protein sequence ID" value="MDP2522651.1"/>
    <property type="molecule type" value="Genomic_DNA"/>
</dbReference>
<dbReference type="RefSeq" id="WP_215152085.1">
    <property type="nucleotide sequence ID" value="NZ_JAHHDZ010000014.1"/>
</dbReference>
<protein>
    <recommendedName>
        <fullName evidence="7">TRAP transporter large permease protein</fullName>
    </recommendedName>
</protein>
<dbReference type="Proteomes" id="UP001169862">
    <property type="component" value="Unassembled WGS sequence"/>
</dbReference>
<feature type="transmembrane region" description="Helical" evidence="7">
    <location>
        <begin position="357"/>
        <end position="374"/>
    </location>
</feature>
<dbReference type="PANTHER" id="PTHR33362">
    <property type="entry name" value="SIALIC ACID TRAP TRANSPORTER PERMEASE PROTEIN SIAT-RELATED"/>
    <property type="match status" value="1"/>
</dbReference>
<name>A0AAW7XKI6_9GAMM</name>
<evidence type="ECO:0000256" key="2">
    <source>
        <dbReference type="ARBA" id="ARBA00022475"/>
    </source>
</evidence>
<accession>A0AAW7XKI6</accession>
<dbReference type="PANTHER" id="PTHR33362:SF7">
    <property type="entry name" value="SLL1103 PROTEIN"/>
    <property type="match status" value="1"/>
</dbReference>
<comment type="subunit">
    <text evidence="7">The complex comprises the extracytoplasmic solute receptor protein and the two transmembrane proteins.</text>
</comment>
<keyword evidence="3 7" id="KW-0997">Cell inner membrane</keyword>
<keyword evidence="7" id="KW-0813">Transport</keyword>
<sequence>MEINEVLAIAMFLTFISLLFSGFPVAWVMGGVAIIFSAIAMLADTWFDAFIGIDWNYVSIVVPRMWDVMTNWVLVALPMFVFMGLMLDRSGVAEDLMVNLARLFGRVRGGLAVTVTFVGLLLAASTGIIGASVVLLAVLGVPLMMREGYSKELACGTVCSTGTLGILIPPSIMLVMMGDRIGLSVGDLFLGALFPGLLLAALYVTYIMIYGFLHPKAAPVPANAENVSLFILFSVLKAVLPTAGLILAVLGSIFFGIATPTEASGVGALGATLLALSKGRLSIKVLMEVCQETTKTTAFIFALLLGATAFSLILRGLGGDELIEGALTGLPFSPTGIVICILAVTFLLGFFLDWIELTLIILPLVAPVVANLGFDLVWFTILFAVCLQTSFLTPPVGFALFYLKGVAPEGIQLSHIYRGVLPFILIQLVGLTIVFYWQGIVTWLPAAAYTP</sequence>
<dbReference type="GO" id="GO:0022857">
    <property type="term" value="F:transmembrane transporter activity"/>
    <property type="evidence" value="ECO:0007669"/>
    <property type="project" value="UniProtKB-UniRule"/>
</dbReference>
<evidence type="ECO:0000256" key="6">
    <source>
        <dbReference type="ARBA" id="ARBA00023136"/>
    </source>
</evidence>
<dbReference type="InterPro" id="IPR010656">
    <property type="entry name" value="DctM"/>
</dbReference>
<feature type="transmembrane region" description="Helical" evidence="7">
    <location>
        <begin position="153"/>
        <end position="176"/>
    </location>
</feature>
<dbReference type="Pfam" id="PF06808">
    <property type="entry name" value="DctM"/>
    <property type="match status" value="1"/>
</dbReference>
<comment type="caution">
    <text evidence="9">The sequence shown here is derived from an EMBL/GenBank/DDBJ whole genome shotgun (WGS) entry which is preliminary data.</text>
</comment>
<dbReference type="InterPro" id="IPR004681">
    <property type="entry name" value="TRAP_DctM"/>
</dbReference>
<evidence type="ECO:0000256" key="4">
    <source>
        <dbReference type="ARBA" id="ARBA00022692"/>
    </source>
</evidence>
<feature type="transmembrane region" description="Helical" evidence="7">
    <location>
        <begin position="33"/>
        <end position="57"/>
    </location>
</feature>
<feature type="transmembrane region" description="Helical" evidence="7">
    <location>
        <begin position="297"/>
        <end position="318"/>
    </location>
</feature>
<feature type="transmembrane region" description="Helical" evidence="7">
    <location>
        <begin position="7"/>
        <end position="27"/>
    </location>
</feature>
<gene>
    <name evidence="9" type="ORF">Q4490_14745</name>
    <name evidence="10" type="ORF">Q8W30_08710</name>
</gene>
<comment type="subcellular location">
    <subcellularLocation>
        <location evidence="1 7">Cell inner membrane</location>
        <topology evidence="1 7">Multi-pass membrane protein</topology>
    </subcellularLocation>
</comment>
<dbReference type="AlphaFoldDB" id="A0AAW7XKI6"/>
<keyword evidence="12" id="KW-1185">Reference proteome</keyword>
<dbReference type="Proteomes" id="UP001177341">
    <property type="component" value="Unassembled WGS sequence"/>
</dbReference>
<evidence type="ECO:0000313" key="12">
    <source>
        <dbReference type="Proteomes" id="UP001177341"/>
    </source>
</evidence>
<dbReference type="EMBL" id="JAUOPG010000010">
    <property type="protein sequence ID" value="MDO6454828.1"/>
    <property type="molecule type" value="Genomic_DNA"/>
</dbReference>
<evidence type="ECO:0000256" key="3">
    <source>
        <dbReference type="ARBA" id="ARBA00022519"/>
    </source>
</evidence>
<evidence type="ECO:0000256" key="7">
    <source>
        <dbReference type="RuleBase" id="RU369079"/>
    </source>
</evidence>
<feature type="domain" description="TRAP C4-dicarboxylate transport system permease DctM subunit" evidence="8">
    <location>
        <begin position="12"/>
        <end position="436"/>
    </location>
</feature>
<organism evidence="9 11">
    <name type="scientific">Neptunomonas phycophila</name>
    <dbReference type="NCBI Taxonomy" id="1572645"/>
    <lineage>
        <taxon>Bacteria</taxon>
        <taxon>Pseudomonadati</taxon>
        <taxon>Pseudomonadota</taxon>
        <taxon>Gammaproteobacteria</taxon>
        <taxon>Oceanospirillales</taxon>
        <taxon>Oceanospirillaceae</taxon>
        <taxon>Neptunomonas</taxon>
    </lineage>
</organism>
<feature type="transmembrane region" description="Helical" evidence="7">
    <location>
        <begin position="253"/>
        <end position="276"/>
    </location>
</feature>
<comment type="function">
    <text evidence="7">Part of the tripartite ATP-independent periplasmic (TRAP) transport system.</text>
</comment>
<evidence type="ECO:0000256" key="5">
    <source>
        <dbReference type="ARBA" id="ARBA00022989"/>
    </source>
</evidence>
<feature type="transmembrane region" description="Helical" evidence="7">
    <location>
        <begin position="69"/>
        <end position="87"/>
    </location>
</feature>
<feature type="transmembrane region" description="Helical" evidence="7">
    <location>
        <begin position="415"/>
        <end position="437"/>
    </location>
</feature>